<dbReference type="SUPFAM" id="SSF57667">
    <property type="entry name" value="beta-beta-alpha zinc fingers"/>
    <property type="match status" value="2"/>
</dbReference>
<evidence type="ECO:0000256" key="5">
    <source>
        <dbReference type="PROSITE-ProRule" id="PRU00042"/>
    </source>
</evidence>
<sequence>MSVCCGRYYNNVAAHWCDSLEHDYCQSCDEHFDDNEELQDHYMYYCSQDVHGLPECPVCDNHFESRTKLNTHIRRFHNYCDLCRRNFGDEHALDQHLNSDIHKPKDKECPFCRRGFSSFGSIASHIESSGCKNFATNPTKLCELIRRWEVAAGHPNLFTRPRITDGTTRGHAMPSEQFNLDAWYCYDNNAYECPLCDCYFSSVSNLCAHINSSVHAMKNYHCACCRREFVSLAALILHMERSQCRTQKSNAIGSLISGMKAIRF</sequence>
<evidence type="ECO:0000256" key="2">
    <source>
        <dbReference type="ARBA" id="ARBA00022737"/>
    </source>
</evidence>
<dbReference type="PANTHER" id="PTHR24409:SF356">
    <property type="entry name" value="C2H2 FINGER DOMAIN TRANSCRIPTION FACTOR (EUROFUNG)"/>
    <property type="match status" value="1"/>
</dbReference>
<dbReference type="Pfam" id="PF12171">
    <property type="entry name" value="zf-C2H2_jaz"/>
    <property type="match status" value="2"/>
</dbReference>
<dbReference type="InterPro" id="IPR022755">
    <property type="entry name" value="Znf_C2H2_jaz"/>
</dbReference>
<evidence type="ECO:0000313" key="8">
    <source>
        <dbReference type="Proteomes" id="UP001527925"/>
    </source>
</evidence>
<keyword evidence="2" id="KW-0677">Repeat</keyword>
<dbReference type="PANTHER" id="PTHR24409">
    <property type="entry name" value="ZINC FINGER PROTEIN 142"/>
    <property type="match status" value="1"/>
</dbReference>
<keyword evidence="8" id="KW-1185">Reference proteome</keyword>
<reference evidence="7 8" key="1">
    <citation type="submission" date="2023-09" db="EMBL/GenBank/DDBJ databases">
        <title>Pangenome analysis of Batrachochytrium dendrobatidis and related Chytrids.</title>
        <authorList>
            <person name="Yacoub M.N."/>
            <person name="Stajich J.E."/>
            <person name="James T.Y."/>
        </authorList>
    </citation>
    <scope>NUCLEOTIDE SEQUENCE [LARGE SCALE GENOMIC DNA]</scope>
    <source>
        <strain evidence="7 8">JEL0888</strain>
    </source>
</reference>
<dbReference type="Pfam" id="PF00096">
    <property type="entry name" value="zf-C2H2"/>
    <property type="match status" value="1"/>
</dbReference>
<keyword evidence="1" id="KW-0479">Metal-binding</keyword>
<feature type="domain" description="C2H2-type" evidence="6">
    <location>
        <begin position="78"/>
        <end position="107"/>
    </location>
</feature>
<comment type="caution">
    <text evidence="7">The sequence shown here is derived from an EMBL/GenBank/DDBJ whole genome shotgun (WGS) entry which is preliminary data.</text>
</comment>
<evidence type="ECO:0000259" key="6">
    <source>
        <dbReference type="PROSITE" id="PS50157"/>
    </source>
</evidence>
<dbReference type="SMART" id="SM00355">
    <property type="entry name" value="ZnF_C2H2"/>
    <property type="match status" value="5"/>
</dbReference>
<keyword evidence="4" id="KW-0862">Zinc</keyword>
<dbReference type="EMBL" id="JADGIZ020000039">
    <property type="protein sequence ID" value="KAL2913945.1"/>
    <property type="molecule type" value="Genomic_DNA"/>
</dbReference>
<evidence type="ECO:0000256" key="1">
    <source>
        <dbReference type="ARBA" id="ARBA00022723"/>
    </source>
</evidence>
<dbReference type="PROSITE" id="PS50157">
    <property type="entry name" value="ZINC_FINGER_C2H2_2"/>
    <property type="match status" value="3"/>
</dbReference>
<dbReference type="PROSITE" id="PS00028">
    <property type="entry name" value="ZINC_FINGER_C2H2_1"/>
    <property type="match status" value="3"/>
</dbReference>
<name>A0ABR4N354_9FUNG</name>
<dbReference type="InterPro" id="IPR013087">
    <property type="entry name" value="Znf_C2H2_type"/>
</dbReference>
<dbReference type="Gene3D" id="3.30.160.60">
    <property type="entry name" value="Classic Zinc Finger"/>
    <property type="match status" value="3"/>
</dbReference>
<evidence type="ECO:0000256" key="4">
    <source>
        <dbReference type="ARBA" id="ARBA00022833"/>
    </source>
</evidence>
<gene>
    <name evidence="7" type="ORF">HK105_206536</name>
</gene>
<organism evidence="7 8">
    <name type="scientific">Polyrhizophydium stewartii</name>
    <dbReference type="NCBI Taxonomy" id="2732419"/>
    <lineage>
        <taxon>Eukaryota</taxon>
        <taxon>Fungi</taxon>
        <taxon>Fungi incertae sedis</taxon>
        <taxon>Chytridiomycota</taxon>
        <taxon>Chytridiomycota incertae sedis</taxon>
        <taxon>Chytridiomycetes</taxon>
        <taxon>Rhizophydiales</taxon>
        <taxon>Rhizophydiales incertae sedis</taxon>
        <taxon>Polyrhizophydium</taxon>
    </lineage>
</organism>
<keyword evidence="3 5" id="KW-0863">Zinc-finger</keyword>
<dbReference type="InterPro" id="IPR036236">
    <property type="entry name" value="Znf_C2H2_sf"/>
</dbReference>
<evidence type="ECO:0000256" key="3">
    <source>
        <dbReference type="ARBA" id="ARBA00022771"/>
    </source>
</evidence>
<feature type="domain" description="C2H2-type" evidence="6">
    <location>
        <begin position="191"/>
        <end position="220"/>
    </location>
</feature>
<feature type="domain" description="C2H2-type" evidence="6">
    <location>
        <begin position="54"/>
        <end position="77"/>
    </location>
</feature>
<proteinExistence type="predicted"/>
<accession>A0ABR4N354</accession>
<evidence type="ECO:0000313" key="7">
    <source>
        <dbReference type="EMBL" id="KAL2913945.1"/>
    </source>
</evidence>
<protein>
    <recommendedName>
        <fullName evidence="6">C2H2-type domain-containing protein</fullName>
    </recommendedName>
</protein>
<dbReference type="Proteomes" id="UP001527925">
    <property type="component" value="Unassembled WGS sequence"/>
</dbReference>